<accession>A0A6L2KP95</accession>
<protein>
    <submittedName>
        <fullName evidence="2">Uncharacterized protein</fullName>
    </submittedName>
</protein>
<evidence type="ECO:0000313" key="2">
    <source>
        <dbReference type="EMBL" id="GEU51126.1"/>
    </source>
</evidence>
<reference evidence="2" key="1">
    <citation type="journal article" date="2019" name="Sci. Rep.">
        <title>Draft genome of Tanacetum cinerariifolium, the natural source of mosquito coil.</title>
        <authorList>
            <person name="Yamashiro T."/>
            <person name="Shiraishi A."/>
            <person name="Satake H."/>
            <person name="Nakayama K."/>
        </authorList>
    </citation>
    <scope>NUCLEOTIDE SEQUENCE</scope>
</reference>
<comment type="caution">
    <text evidence="2">The sequence shown here is derived from an EMBL/GenBank/DDBJ whole genome shotgun (WGS) entry which is preliminary data.</text>
</comment>
<dbReference type="EMBL" id="BKCJ010002819">
    <property type="protein sequence ID" value="GEU51126.1"/>
    <property type="molecule type" value="Genomic_DNA"/>
</dbReference>
<feature type="region of interest" description="Disordered" evidence="1">
    <location>
        <begin position="1"/>
        <end position="32"/>
    </location>
</feature>
<dbReference type="AlphaFoldDB" id="A0A6L2KP95"/>
<gene>
    <name evidence="2" type="ORF">Tci_023104</name>
</gene>
<organism evidence="2">
    <name type="scientific">Tanacetum cinerariifolium</name>
    <name type="common">Dalmatian daisy</name>
    <name type="synonym">Chrysanthemum cinerariifolium</name>
    <dbReference type="NCBI Taxonomy" id="118510"/>
    <lineage>
        <taxon>Eukaryota</taxon>
        <taxon>Viridiplantae</taxon>
        <taxon>Streptophyta</taxon>
        <taxon>Embryophyta</taxon>
        <taxon>Tracheophyta</taxon>
        <taxon>Spermatophyta</taxon>
        <taxon>Magnoliopsida</taxon>
        <taxon>eudicotyledons</taxon>
        <taxon>Gunneridae</taxon>
        <taxon>Pentapetalae</taxon>
        <taxon>asterids</taxon>
        <taxon>campanulids</taxon>
        <taxon>Asterales</taxon>
        <taxon>Asteraceae</taxon>
        <taxon>Asteroideae</taxon>
        <taxon>Anthemideae</taxon>
        <taxon>Anthemidinae</taxon>
        <taxon>Tanacetum</taxon>
    </lineage>
</organism>
<evidence type="ECO:0000256" key="1">
    <source>
        <dbReference type="SAM" id="MobiDB-lite"/>
    </source>
</evidence>
<feature type="region of interest" description="Disordered" evidence="1">
    <location>
        <begin position="103"/>
        <end position="124"/>
    </location>
</feature>
<feature type="compositionally biased region" description="Basic and acidic residues" evidence="1">
    <location>
        <begin position="107"/>
        <end position="121"/>
    </location>
</feature>
<name>A0A6L2KP95_TANCI</name>
<proteinExistence type="predicted"/>
<sequence>MGLPATHPDDGTSKLKPLPEGTNIDTKDLGSSKQLTDRDHTLTFITDQLRANTKYQSDADTMILTTFADIQALLVDSEDEFKDDNDEELLKLLKSLLKNLFHKNNSPHKEQPESTKDKKTDASYSNSSLCSETFNPYDNYMLINERNNDVALKNYERIFDRFKTDHAIGINKILNNLKEVQKCYEGGSCLEQKETLSHTKGEKDDMIIEESIEKEPVKDLKVEKVEKEPDKCLMTLNTFQ</sequence>